<comment type="caution">
    <text evidence="2">The sequence shown here is derived from an EMBL/GenBank/DDBJ whole genome shotgun (WGS) entry which is preliminary data.</text>
</comment>
<keyword evidence="1" id="KW-0732">Signal</keyword>
<keyword evidence="3" id="KW-1185">Reference proteome</keyword>
<dbReference type="EMBL" id="MPPL01000001">
    <property type="protein sequence ID" value="OKS85605.1"/>
    <property type="molecule type" value="Genomic_DNA"/>
</dbReference>
<gene>
    <name evidence="2" type="ORF">RG47T_1051</name>
</gene>
<feature type="chain" id="PRO_5010286789" evidence="1">
    <location>
        <begin position="19"/>
        <end position="114"/>
    </location>
</feature>
<name>A0A1Q5ZV11_9SPHI</name>
<accession>A0A1Q5ZV11</accession>
<evidence type="ECO:0000313" key="2">
    <source>
        <dbReference type="EMBL" id="OKS85605.1"/>
    </source>
</evidence>
<dbReference type="OrthoDB" id="5873496at2"/>
<reference evidence="2 3" key="1">
    <citation type="submission" date="2016-11" db="EMBL/GenBank/DDBJ databases">
        <title>Whole Genome Sequencing of Mucilaginibacter polytrichastri RG4-7(T) isolated from the moss sample.</title>
        <authorList>
            <person name="Li Y."/>
        </authorList>
    </citation>
    <scope>NUCLEOTIDE SEQUENCE [LARGE SCALE GENOMIC DNA]</scope>
    <source>
        <strain evidence="2 3">RG4-7</strain>
    </source>
</reference>
<dbReference type="AlphaFoldDB" id="A0A1Q5ZV11"/>
<sequence length="114" mass="12768">MKKLLMLIMLLLPMWVMAQTDSLTGKAKEQYCMVTEAPKTLSTAVNISVDFGQPTSLFGSNKLRDEAGKVKTFHSIIDALNYMASLGWELVNSNVIISGAESYTTRYIMKRKIE</sequence>
<protein>
    <submittedName>
        <fullName evidence="2">Uncharacterized protein</fullName>
    </submittedName>
</protein>
<evidence type="ECO:0000256" key="1">
    <source>
        <dbReference type="SAM" id="SignalP"/>
    </source>
</evidence>
<dbReference type="RefSeq" id="WP_074488414.1">
    <property type="nucleotide sequence ID" value="NZ_FPAM01000001.1"/>
</dbReference>
<dbReference type="Proteomes" id="UP000186720">
    <property type="component" value="Unassembled WGS sequence"/>
</dbReference>
<proteinExistence type="predicted"/>
<evidence type="ECO:0000313" key="3">
    <source>
        <dbReference type="Proteomes" id="UP000186720"/>
    </source>
</evidence>
<feature type="signal peptide" evidence="1">
    <location>
        <begin position="1"/>
        <end position="18"/>
    </location>
</feature>
<organism evidence="2 3">
    <name type="scientific">Mucilaginibacter polytrichastri</name>
    <dbReference type="NCBI Taxonomy" id="1302689"/>
    <lineage>
        <taxon>Bacteria</taxon>
        <taxon>Pseudomonadati</taxon>
        <taxon>Bacteroidota</taxon>
        <taxon>Sphingobacteriia</taxon>
        <taxon>Sphingobacteriales</taxon>
        <taxon>Sphingobacteriaceae</taxon>
        <taxon>Mucilaginibacter</taxon>
    </lineage>
</organism>